<sequence>MMRMLMEEKKEDDMGACIEKLDKIGWAAQDPMYDTALLLFGQSADYRKLWLHLKPESCGNWVKSVGKSVPAIYMHEFWATVTFQNHNIKIKMNKKSYSFDLETFRDIFQICLKVPSQKFVDPPFEEEILAFMSDLGYPGNIKTLSELKVEILPHPWRTFETIINNVSVHEVVQKYSAIFPDNLTNKSMKESEAYRTYYAFATGKAILKPKYVRRSVKEKTEQAPKASPGKRIQYATKKSSDDEDDETSVSKDEDNEDQEDDDDQGDDDGQTDSDNDGDNFVHLKIQANISSIPGIVDSCLANKMNEAIKTVVQLQLDRLRDEAQAKNKDFINKLDDKIKKIIKDQVKEQVKAQVSKILPNIKKTVNKQLEAEVPTRSSNTSKTSHVLVTNLSKLELKKILIDKMESNKSIHRSDKQNNLYKALVESYKSDKLILDTYEDTVTLKRRRDDKDKDEEPSTRSNWGSKRIRAGKEPESTSALKDKTSKTTGNKDLEEPAHQEFETRGTKDQPNEEAAQLPEWFQKPTKPLSPDRDWNKTLPDTHGPVQPWLSSLAQMEDPRESFNELVDTPLDFTRFVMNRLKVDTLTLELLASPTFELMKGSCKSLVELEYFLEEVYKATTDQ</sequence>
<feature type="compositionally biased region" description="Basic and acidic residues" evidence="1">
    <location>
        <begin position="446"/>
        <end position="457"/>
    </location>
</feature>
<comment type="caution">
    <text evidence="2">The sequence shown here is derived from an EMBL/GenBank/DDBJ whole genome shotgun (WGS) entry which is preliminary data.</text>
</comment>
<accession>A0A6L2M205</accession>
<evidence type="ECO:0000256" key="1">
    <source>
        <dbReference type="SAM" id="MobiDB-lite"/>
    </source>
</evidence>
<dbReference type="EMBL" id="BKCJ010005681">
    <property type="protein sequence ID" value="GEU68071.1"/>
    <property type="molecule type" value="Genomic_DNA"/>
</dbReference>
<gene>
    <name evidence="2" type="ORF">Tci_040049</name>
</gene>
<feature type="region of interest" description="Disordered" evidence="1">
    <location>
        <begin position="217"/>
        <end position="279"/>
    </location>
</feature>
<reference evidence="2" key="1">
    <citation type="journal article" date="2019" name="Sci. Rep.">
        <title>Draft genome of Tanacetum cinerariifolium, the natural source of mosquito coil.</title>
        <authorList>
            <person name="Yamashiro T."/>
            <person name="Shiraishi A."/>
            <person name="Satake H."/>
            <person name="Nakayama K."/>
        </authorList>
    </citation>
    <scope>NUCLEOTIDE SEQUENCE</scope>
</reference>
<feature type="compositionally biased region" description="Basic and acidic residues" evidence="1">
    <location>
        <begin position="469"/>
        <end position="509"/>
    </location>
</feature>
<feature type="compositionally biased region" description="Acidic residues" evidence="1">
    <location>
        <begin position="241"/>
        <end position="277"/>
    </location>
</feature>
<proteinExistence type="predicted"/>
<dbReference type="AlphaFoldDB" id="A0A6L2M205"/>
<protein>
    <submittedName>
        <fullName evidence="2">L10-interacting MYB domain-containing protein-like</fullName>
    </submittedName>
</protein>
<evidence type="ECO:0000313" key="2">
    <source>
        <dbReference type="EMBL" id="GEU68071.1"/>
    </source>
</evidence>
<name>A0A6L2M205_TANCI</name>
<organism evidence="2">
    <name type="scientific">Tanacetum cinerariifolium</name>
    <name type="common">Dalmatian daisy</name>
    <name type="synonym">Chrysanthemum cinerariifolium</name>
    <dbReference type="NCBI Taxonomy" id="118510"/>
    <lineage>
        <taxon>Eukaryota</taxon>
        <taxon>Viridiplantae</taxon>
        <taxon>Streptophyta</taxon>
        <taxon>Embryophyta</taxon>
        <taxon>Tracheophyta</taxon>
        <taxon>Spermatophyta</taxon>
        <taxon>Magnoliopsida</taxon>
        <taxon>eudicotyledons</taxon>
        <taxon>Gunneridae</taxon>
        <taxon>Pentapetalae</taxon>
        <taxon>asterids</taxon>
        <taxon>campanulids</taxon>
        <taxon>Asterales</taxon>
        <taxon>Asteraceae</taxon>
        <taxon>Asteroideae</taxon>
        <taxon>Anthemideae</taxon>
        <taxon>Anthemidinae</taxon>
        <taxon>Tanacetum</taxon>
    </lineage>
</organism>
<feature type="region of interest" description="Disordered" evidence="1">
    <location>
        <begin position="446"/>
        <end position="516"/>
    </location>
</feature>